<keyword evidence="2" id="KW-1185">Reference proteome</keyword>
<sequence>MTGEYRRMHLLLEGQTEENVVTMVLQPYLESLGWTVAKSVVITKRMANGAAYRGGVSSWAKLADKISKHLNDSSLHVLTTLFDYYGFPSDAPGMDSRPRGSAWHQVEHVEEALATAIGDPRFIPNLILHETETWVFAAADQLGELLGSDSLAGRLRNDVKTAGDVELVNDSPETRPSRRLEKYFERYSKTTDGPLAIDELGIEALRAQCSHLDRWLGCLEQHPVNAEKPAS</sequence>
<protein>
    <submittedName>
        <fullName evidence="1">DUF4276 family protein</fullName>
    </submittedName>
</protein>
<evidence type="ECO:0000313" key="2">
    <source>
        <dbReference type="Proteomes" id="UP001597483"/>
    </source>
</evidence>
<dbReference type="EMBL" id="JBHUKS010000023">
    <property type="protein sequence ID" value="MFD2471544.1"/>
    <property type="molecule type" value="Genomic_DNA"/>
</dbReference>
<gene>
    <name evidence="1" type="ORF">ACFSVL_29400</name>
</gene>
<dbReference type="RefSeq" id="WP_378308799.1">
    <property type="nucleotide sequence ID" value="NZ_JBHUKS010000023.1"/>
</dbReference>
<comment type="caution">
    <text evidence="1">The sequence shown here is derived from an EMBL/GenBank/DDBJ whole genome shotgun (WGS) entry which is preliminary data.</text>
</comment>
<accession>A0ABW5HFR5</accession>
<dbReference type="Pfam" id="PF14103">
    <property type="entry name" value="DUF4276"/>
    <property type="match status" value="1"/>
</dbReference>
<reference evidence="2" key="1">
    <citation type="journal article" date="2019" name="Int. J. Syst. Evol. Microbiol.">
        <title>The Global Catalogue of Microorganisms (GCM) 10K type strain sequencing project: providing services to taxonomists for standard genome sequencing and annotation.</title>
        <authorList>
            <consortium name="The Broad Institute Genomics Platform"/>
            <consortium name="The Broad Institute Genome Sequencing Center for Infectious Disease"/>
            <person name="Wu L."/>
            <person name="Ma J."/>
        </authorList>
    </citation>
    <scope>NUCLEOTIDE SEQUENCE [LARGE SCALE GENOMIC DNA]</scope>
    <source>
        <strain evidence="2">CGMCC 4.7641</strain>
    </source>
</reference>
<dbReference type="InterPro" id="IPR025455">
    <property type="entry name" value="DUF4276"/>
</dbReference>
<evidence type="ECO:0000313" key="1">
    <source>
        <dbReference type="EMBL" id="MFD2471544.1"/>
    </source>
</evidence>
<organism evidence="1 2">
    <name type="scientific">Amycolatopsis silviterrae</name>
    <dbReference type="NCBI Taxonomy" id="1656914"/>
    <lineage>
        <taxon>Bacteria</taxon>
        <taxon>Bacillati</taxon>
        <taxon>Actinomycetota</taxon>
        <taxon>Actinomycetes</taxon>
        <taxon>Pseudonocardiales</taxon>
        <taxon>Pseudonocardiaceae</taxon>
        <taxon>Amycolatopsis</taxon>
    </lineage>
</organism>
<dbReference type="Proteomes" id="UP001597483">
    <property type="component" value="Unassembled WGS sequence"/>
</dbReference>
<proteinExistence type="predicted"/>
<name>A0ABW5HFR5_9PSEU</name>